<dbReference type="RefSeq" id="WP_181660199.1">
    <property type="nucleotide sequence ID" value="NZ_JACEHE010000017.1"/>
</dbReference>
<accession>A0A7W0DR01</accession>
<reference evidence="2 3" key="1">
    <citation type="submission" date="2020-07" db="EMBL/GenBank/DDBJ databases">
        <title>Streptomyces isolated from Indian soil.</title>
        <authorList>
            <person name="Mandal S."/>
            <person name="Maiti P.K."/>
        </authorList>
    </citation>
    <scope>NUCLEOTIDE SEQUENCE [LARGE SCALE GENOMIC DNA]</scope>
    <source>
        <strain evidence="2 3">PSKA28</strain>
    </source>
</reference>
<feature type="signal peptide" evidence="1">
    <location>
        <begin position="1"/>
        <end position="27"/>
    </location>
</feature>
<sequence>MTTKQKVAVATGIISALILAGAPAAYANWTGSISGEGVGYESQRWADEQYSQLWLQDCSASNGSSSTNMRYYRDISFAPDPYYDDKTFTECFKGNNYLSMGEWHDLPSGEYYFQIMEIGGGSSGTLSVYKTSVDTTAAD</sequence>
<gene>
    <name evidence="2" type="ORF">H1D24_26490</name>
</gene>
<organism evidence="2 3">
    <name type="scientific">Streptomyces himalayensis subsp. himalayensis</name>
    <dbReference type="NCBI Taxonomy" id="2756131"/>
    <lineage>
        <taxon>Bacteria</taxon>
        <taxon>Bacillati</taxon>
        <taxon>Actinomycetota</taxon>
        <taxon>Actinomycetes</taxon>
        <taxon>Kitasatosporales</taxon>
        <taxon>Streptomycetaceae</taxon>
        <taxon>Streptomyces</taxon>
        <taxon>Streptomyces himalayensis</taxon>
    </lineage>
</organism>
<name>A0A7W0DR01_9ACTN</name>
<proteinExistence type="predicted"/>
<evidence type="ECO:0000313" key="3">
    <source>
        <dbReference type="Proteomes" id="UP000545761"/>
    </source>
</evidence>
<dbReference type="AlphaFoldDB" id="A0A7W0DR01"/>
<comment type="caution">
    <text evidence="2">The sequence shown here is derived from an EMBL/GenBank/DDBJ whole genome shotgun (WGS) entry which is preliminary data.</text>
</comment>
<evidence type="ECO:0000313" key="2">
    <source>
        <dbReference type="EMBL" id="MBA2949275.1"/>
    </source>
</evidence>
<dbReference type="Proteomes" id="UP000545761">
    <property type="component" value="Unassembled WGS sequence"/>
</dbReference>
<feature type="chain" id="PRO_5031490264" evidence="1">
    <location>
        <begin position="28"/>
        <end position="139"/>
    </location>
</feature>
<keyword evidence="1" id="KW-0732">Signal</keyword>
<dbReference type="EMBL" id="JACEHE010000017">
    <property type="protein sequence ID" value="MBA2949275.1"/>
    <property type="molecule type" value="Genomic_DNA"/>
</dbReference>
<evidence type="ECO:0000256" key="1">
    <source>
        <dbReference type="SAM" id="SignalP"/>
    </source>
</evidence>
<protein>
    <submittedName>
        <fullName evidence="2">Uncharacterized protein</fullName>
    </submittedName>
</protein>